<dbReference type="Proteomes" id="UP000295008">
    <property type="component" value="Unassembled WGS sequence"/>
</dbReference>
<organism evidence="2 3">
    <name type="scientific">Hydrogenispora ethanolica</name>
    <dbReference type="NCBI Taxonomy" id="1082276"/>
    <lineage>
        <taxon>Bacteria</taxon>
        <taxon>Bacillati</taxon>
        <taxon>Bacillota</taxon>
        <taxon>Hydrogenispora</taxon>
    </lineage>
</organism>
<dbReference type="RefSeq" id="WP_132015330.1">
    <property type="nucleotide sequence ID" value="NZ_SLUN01000021.1"/>
</dbReference>
<dbReference type="EMBL" id="SLUN01000021">
    <property type="protein sequence ID" value="TCL63283.1"/>
    <property type="molecule type" value="Genomic_DNA"/>
</dbReference>
<feature type="coiled-coil region" evidence="1">
    <location>
        <begin position="24"/>
        <end position="58"/>
    </location>
</feature>
<evidence type="ECO:0000313" key="2">
    <source>
        <dbReference type="EMBL" id="TCL63283.1"/>
    </source>
</evidence>
<gene>
    <name evidence="2" type="ORF">EDC14_10211</name>
</gene>
<sequence>MKKFAVPLLILLPVALTLGVVHQFRAFQQKYAAQSRQIQQLRRELAGLKKELFYLQSLNYSQYIRAKQTWKVIEKDLPPKEAP</sequence>
<evidence type="ECO:0000313" key="3">
    <source>
        <dbReference type="Proteomes" id="UP000295008"/>
    </source>
</evidence>
<name>A0A4R1RBW1_HYDET</name>
<keyword evidence="1" id="KW-0175">Coiled coil</keyword>
<accession>A0A4R1RBW1</accession>
<reference evidence="2 3" key="1">
    <citation type="submission" date="2019-03" db="EMBL/GenBank/DDBJ databases">
        <title>Genomic Encyclopedia of Type Strains, Phase IV (KMG-IV): sequencing the most valuable type-strain genomes for metagenomic binning, comparative biology and taxonomic classification.</title>
        <authorList>
            <person name="Goeker M."/>
        </authorList>
    </citation>
    <scope>NUCLEOTIDE SEQUENCE [LARGE SCALE GENOMIC DNA]</scope>
    <source>
        <strain evidence="2 3">LX-B</strain>
    </source>
</reference>
<keyword evidence="3" id="KW-1185">Reference proteome</keyword>
<dbReference type="AlphaFoldDB" id="A0A4R1RBW1"/>
<proteinExistence type="predicted"/>
<evidence type="ECO:0000256" key="1">
    <source>
        <dbReference type="SAM" id="Coils"/>
    </source>
</evidence>
<comment type="caution">
    <text evidence="2">The sequence shown here is derived from an EMBL/GenBank/DDBJ whole genome shotgun (WGS) entry which is preliminary data.</text>
</comment>
<protein>
    <submittedName>
        <fullName evidence="2">Uncharacterized protein</fullName>
    </submittedName>
</protein>